<dbReference type="EMBL" id="CAJNJA010029908">
    <property type="protein sequence ID" value="CAE7635931.1"/>
    <property type="molecule type" value="Genomic_DNA"/>
</dbReference>
<name>A0A812VSE0_9DINO</name>
<feature type="domain" description="Rhodanese" evidence="1">
    <location>
        <begin position="6"/>
        <end position="70"/>
    </location>
</feature>
<protein>
    <recommendedName>
        <fullName evidence="1">Rhodanese domain-containing protein</fullName>
    </recommendedName>
</protein>
<dbReference type="Proteomes" id="UP000601435">
    <property type="component" value="Unassembled WGS sequence"/>
</dbReference>
<dbReference type="SUPFAM" id="SSF52821">
    <property type="entry name" value="Rhodanese/Cell cycle control phosphatase"/>
    <property type="match status" value="1"/>
</dbReference>
<dbReference type="InterPro" id="IPR036873">
    <property type="entry name" value="Rhodanese-like_dom_sf"/>
</dbReference>
<proteinExistence type="predicted"/>
<dbReference type="PROSITE" id="PS50206">
    <property type="entry name" value="RHODANESE_3"/>
    <property type="match status" value="1"/>
</dbReference>
<dbReference type="Gene3D" id="3.40.250.10">
    <property type="entry name" value="Rhodanese-like domain"/>
    <property type="match status" value="1"/>
</dbReference>
<dbReference type="OrthoDB" id="415501at2759"/>
<comment type="caution">
    <text evidence="2">The sequence shown here is derived from an EMBL/GenBank/DDBJ whole genome shotgun (WGS) entry which is preliminary data.</text>
</comment>
<evidence type="ECO:0000313" key="2">
    <source>
        <dbReference type="EMBL" id="CAE7635931.1"/>
    </source>
</evidence>
<evidence type="ECO:0000259" key="1">
    <source>
        <dbReference type="PROSITE" id="PS50206"/>
    </source>
</evidence>
<keyword evidence="3" id="KW-1185">Reference proteome</keyword>
<reference evidence="2" key="1">
    <citation type="submission" date="2021-02" db="EMBL/GenBank/DDBJ databases">
        <authorList>
            <person name="Dougan E. K."/>
            <person name="Rhodes N."/>
            <person name="Thang M."/>
            <person name="Chan C."/>
        </authorList>
    </citation>
    <scope>NUCLEOTIDE SEQUENCE</scope>
</reference>
<dbReference type="InterPro" id="IPR001763">
    <property type="entry name" value="Rhodanese-like_dom"/>
</dbReference>
<gene>
    <name evidence="2" type="ORF">SNEC2469_LOCUS17946</name>
</gene>
<accession>A0A812VSE0</accession>
<dbReference type="AlphaFoldDB" id="A0A812VSE0"/>
<evidence type="ECO:0000313" key="3">
    <source>
        <dbReference type="Proteomes" id="UP000601435"/>
    </source>
</evidence>
<organism evidence="2 3">
    <name type="scientific">Symbiodinium necroappetens</name>
    <dbReference type="NCBI Taxonomy" id="1628268"/>
    <lineage>
        <taxon>Eukaryota</taxon>
        <taxon>Sar</taxon>
        <taxon>Alveolata</taxon>
        <taxon>Dinophyceae</taxon>
        <taxon>Suessiales</taxon>
        <taxon>Symbiodiniaceae</taxon>
        <taxon>Symbiodinium</taxon>
    </lineage>
</organism>
<sequence length="232" mass="25416">MFAKPDLDKKLESLRRNSKPLVCYTDKGVEKSRCGVVCQWLVDKGFPPERLRRLKGGRDAWQAEGYPTCVYGDEMWQLASQAQLSAAPVGPSLRWHVIGGADKGGILVREGAALTSPACDARLATSSVLEQVQLKGERLCYKLLEGDGPKIGWVSIRLSDKELCVLHEQCPTQRLLGSAVKIRGLQSDAGKALNGQEGFVQSFDESKQRLVVTVYATGKEHAVKVTNLIPKP</sequence>